<gene>
    <name evidence="2" type="ORF">DVK44_29060</name>
</gene>
<proteinExistence type="predicted"/>
<dbReference type="OrthoDB" id="4978993at2"/>
<evidence type="ECO:0000313" key="3">
    <source>
        <dbReference type="Proteomes" id="UP000253868"/>
    </source>
</evidence>
<evidence type="ECO:0008006" key="4">
    <source>
        <dbReference type="Google" id="ProtNLM"/>
    </source>
</evidence>
<organism evidence="2 3">
    <name type="scientific">Streptomyces paludis</name>
    <dbReference type="NCBI Taxonomy" id="2282738"/>
    <lineage>
        <taxon>Bacteria</taxon>
        <taxon>Bacillati</taxon>
        <taxon>Actinomycetota</taxon>
        <taxon>Actinomycetes</taxon>
        <taxon>Kitasatosporales</taxon>
        <taxon>Streptomycetaceae</taxon>
        <taxon>Streptomyces</taxon>
    </lineage>
</organism>
<dbReference type="KEGG" id="spad:DVK44_29060"/>
<protein>
    <recommendedName>
        <fullName evidence="4">Restriction endonuclease type IV Mrr domain-containing protein</fullName>
    </recommendedName>
</protein>
<sequence length="270" mass="27443">MTESVSVCCPSCGSSHTATAAAYPCPCGAPVVPPLLGHAPVAAVTRRAWADEWVTVRCAACGCDGDWPRPELGCPCGTVLRLPVRPAGGTEAAPPPDAPAPTTATPTASAAPDSPGSPVSPDSPGSGQLPPPETPRPSFLPMTIRTSHDAVATAALYLRWLGFKSVVRTGEPPATDGPGSPTDPGVELRGPDVVAQVDPTTTPASVRSVECLWLNGLNASAAGIHFALAGYAEDARARADELGIPLFVLDLTGTPRPVNGPARDLLRTGA</sequence>
<dbReference type="RefSeq" id="WP_114663604.1">
    <property type="nucleotide sequence ID" value="NZ_CP031194.1"/>
</dbReference>
<feature type="compositionally biased region" description="Low complexity" evidence="1">
    <location>
        <begin position="100"/>
        <end position="127"/>
    </location>
</feature>
<feature type="region of interest" description="Disordered" evidence="1">
    <location>
        <begin position="87"/>
        <end position="141"/>
    </location>
</feature>
<evidence type="ECO:0000256" key="1">
    <source>
        <dbReference type="SAM" id="MobiDB-lite"/>
    </source>
</evidence>
<evidence type="ECO:0000313" key="2">
    <source>
        <dbReference type="EMBL" id="AXG81063.1"/>
    </source>
</evidence>
<keyword evidence="3" id="KW-1185">Reference proteome</keyword>
<name>A0A345HWI9_9ACTN</name>
<dbReference type="AlphaFoldDB" id="A0A345HWI9"/>
<accession>A0A345HWI9</accession>
<dbReference type="Proteomes" id="UP000253868">
    <property type="component" value="Chromosome"/>
</dbReference>
<reference evidence="3" key="1">
    <citation type="submission" date="2018-07" db="EMBL/GenBank/DDBJ databases">
        <authorList>
            <person name="Zhao J."/>
        </authorList>
    </citation>
    <scope>NUCLEOTIDE SEQUENCE [LARGE SCALE GENOMIC DNA]</scope>
    <source>
        <strain evidence="3">GSSD-12</strain>
    </source>
</reference>
<dbReference type="EMBL" id="CP031194">
    <property type="protein sequence ID" value="AXG81063.1"/>
    <property type="molecule type" value="Genomic_DNA"/>
</dbReference>